<comment type="pathway">
    <text evidence="3">Lipid metabolism.</text>
</comment>
<evidence type="ECO:0000256" key="11">
    <source>
        <dbReference type="ARBA" id="ARBA00023098"/>
    </source>
</evidence>
<evidence type="ECO:0000256" key="14">
    <source>
        <dbReference type="RuleBase" id="RU367023"/>
    </source>
</evidence>
<dbReference type="GO" id="GO:0004144">
    <property type="term" value="F:diacylglycerol O-acyltransferase activity"/>
    <property type="evidence" value="ECO:0007669"/>
    <property type="project" value="TreeGrafter"/>
</dbReference>
<keyword evidence="11" id="KW-0443">Lipid metabolism</keyword>
<accession>A0AAE0GJY8</accession>
<dbReference type="GO" id="GO:0005789">
    <property type="term" value="C:endoplasmic reticulum membrane"/>
    <property type="evidence" value="ECO:0007669"/>
    <property type="project" value="UniProtKB-SubCell"/>
</dbReference>
<dbReference type="EC" id="2.3.1.-" evidence="14"/>
<proteinExistence type="inferred from homology"/>
<protein>
    <recommendedName>
        <fullName evidence="14">Acyltransferase</fullName>
        <ecNumber evidence="14">2.3.1.-</ecNumber>
    </recommendedName>
</protein>
<evidence type="ECO:0000256" key="7">
    <source>
        <dbReference type="ARBA" id="ARBA00022692"/>
    </source>
</evidence>
<dbReference type="GO" id="GO:0019432">
    <property type="term" value="P:triglyceride biosynthetic process"/>
    <property type="evidence" value="ECO:0007669"/>
    <property type="project" value="TreeGrafter"/>
</dbReference>
<dbReference type="Proteomes" id="UP001190700">
    <property type="component" value="Unassembled WGS sequence"/>
</dbReference>
<evidence type="ECO:0000256" key="3">
    <source>
        <dbReference type="ARBA" id="ARBA00005189"/>
    </source>
</evidence>
<dbReference type="PANTHER" id="PTHR12317">
    <property type="entry name" value="DIACYLGLYCEROL O-ACYLTRANSFERASE"/>
    <property type="match status" value="1"/>
</dbReference>
<comment type="pathway">
    <text evidence="2">Glycerolipid metabolism; triacylglycerol biosynthesis.</text>
</comment>
<evidence type="ECO:0000313" key="16">
    <source>
        <dbReference type="Proteomes" id="UP001190700"/>
    </source>
</evidence>
<keyword evidence="10" id="KW-1133">Transmembrane helix</keyword>
<evidence type="ECO:0000256" key="5">
    <source>
        <dbReference type="ARBA" id="ARBA00022516"/>
    </source>
</evidence>
<keyword evidence="7" id="KW-0812">Transmembrane</keyword>
<keyword evidence="13" id="KW-0012">Acyltransferase</keyword>
<comment type="subcellular location">
    <subcellularLocation>
        <location evidence="1 14">Endoplasmic reticulum membrane</location>
        <topology evidence="1 14">Multi-pass membrane protein</topology>
    </subcellularLocation>
</comment>
<evidence type="ECO:0000256" key="10">
    <source>
        <dbReference type="ARBA" id="ARBA00022989"/>
    </source>
</evidence>
<evidence type="ECO:0000256" key="4">
    <source>
        <dbReference type="ARBA" id="ARBA00005420"/>
    </source>
</evidence>
<evidence type="ECO:0000256" key="8">
    <source>
        <dbReference type="ARBA" id="ARBA00022798"/>
    </source>
</evidence>
<comment type="caution">
    <text evidence="15">The sequence shown here is derived from an EMBL/GenBank/DDBJ whole genome shotgun (WGS) entry which is preliminary data.</text>
</comment>
<evidence type="ECO:0000256" key="6">
    <source>
        <dbReference type="ARBA" id="ARBA00022679"/>
    </source>
</evidence>
<dbReference type="PANTHER" id="PTHR12317:SF0">
    <property type="entry name" value="ACYLTRANSFERASE"/>
    <property type="match status" value="1"/>
</dbReference>
<dbReference type="AlphaFoldDB" id="A0AAE0GJY8"/>
<evidence type="ECO:0000256" key="12">
    <source>
        <dbReference type="ARBA" id="ARBA00023136"/>
    </source>
</evidence>
<comment type="similarity">
    <text evidence="4 14">Belongs to the diacylglycerol acyltransferase family.</text>
</comment>
<keyword evidence="16" id="KW-1185">Reference proteome</keyword>
<organism evidence="15 16">
    <name type="scientific">Cymbomonas tetramitiformis</name>
    <dbReference type="NCBI Taxonomy" id="36881"/>
    <lineage>
        <taxon>Eukaryota</taxon>
        <taxon>Viridiplantae</taxon>
        <taxon>Chlorophyta</taxon>
        <taxon>Pyramimonadophyceae</taxon>
        <taxon>Pyramimonadales</taxon>
        <taxon>Pyramimonadaceae</taxon>
        <taxon>Cymbomonas</taxon>
    </lineage>
</organism>
<dbReference type="GO" id="GO:0006071">
    <property type="term" value="P:glycerol metabolic process"/>
    <property type="evidence" value="ECO:0007669"/>
    <property type="project" value="UniProtKB-KW"/>
</dbReference>
<evidence type="ECO:0000256" key="1">
    <source>
        <dbReference type="ARBA" id="ARBA00004477"/>
    </source>
</evidence>
<name>A0AAE0GJY8_9CHLO</name>
<dbReference type="Pfam" id="PF03982">
    <property type="entry name" value="DAGAT"/>
    <property type="match status" value="1"/>
</dbReference>
<evidence type="ECO:0000256" key="13">
    <source>
        <dbReference type="ARBA" id="ARBA00023315"/>
    </source>
</evidence>
<reference evidence="15 16" key="1">
    <citation type="journal article" date="2015" name="Genome Biol. Evol.">
        <title>Comparative Genomics of a Bacterivorous Green Alga Reveals Evolutionary Causalities and Consequences of Phago-Mixotrophic Mode of Nutrition.</title>
        <authorList>
            <person name="Burns J.A."/>
            <person name="Paasch A."/>
            <person name="Narechania A."/>
            <person name="Kim E."/>
        </authorList>
    </citation>
    <scope>NUCLEOTIDE SEQUENCE [LARGE SCALE GENOMIC DNA]</scope>
    <source>
        <strain evidence="15 16">PLY_AMNH</strain>
    </source>
</reference>
<gene>
    <name evidence="15" type="ORF">CYMTET_12697</name>
</gene>
<keyword evidence="5" id="KW-0444">Lipid biosynthesis</keyword>
<evidence type="ECO:0000256" key="9">
    <source>
        <dbReference type="ARBA" id="ARBA00022824"/>
    </source>
</evidence>
<evidence type="ECO:0000256" key="2">
    <source>
        <dbReference type="ARBA" id="ARBA00004771"/>
    </source>
</evidence>
<keyword evidence="8" id="KW-0319">Glycerol metabolism</keyword>
<keyword evidence="9 14" id="KW-0256">Endoplasmic reticulum</keyword>
<dbReference type="EMBL" id="LGRX02004927">
    <property type="protein sequence ID" value="KAK3279420.1"/>
    <property type="molecule type" value="Genomic_DNA"/>
</dbReference>
<keyword evidence="6 14" id="KW-0808">Transferase</keyword>
<keyword evidence="12" id="KW-0472">Membrane</keyword>
<sequence length="335" mass="37390">MPDPKSITLPNSPWKHPLASWPALIKHLMFAFGNTLKLGGWLVPLLISLYRRPRSTAVGFLAYFVWLSKNPQWQNLVQYVLYLCSPPGYKEETAFTRPLDKSKKYLVCVHPHGFFADGPVLAVQTNRSFHTTGVSVCHDLPAVCAVGKFAEAFPILRELINGGRPESACINADRKSILAALETKSVCLVPGGFSELCYASPDPKYEYHFIGDRKGFIDAAICAGVDIVPCYVFGATEQYYQPGCQRSWRAQMSQKLNVPLTVPVGKMGTILPRTHKLTSVSFDPFPTTKYTRENVAEAHQDYLAYLKECFDSEKAKHGMGHKELKFIGNLTKAKL</sequence>
<evidence type="ECO:0000313" key="15">
    <source>
        <dbReference type="EMBL" id="KAK3279420.1"/>
    </source>
</evidence>
<dbReference type="InterPro" id="IPR007130">
    <property type="entry name" value="DAGAT"/>
</dbReference>